<proteinExistence type="predicted"/>
<accession>A0ABR3S9T3</accession>
<organism evidence="2 3">
    <name type="scientific">Neofusicoccum ribis</name>
    <dbReference type="NCBI Taxonomy" id="45134"/>
    <lineage>
        <taxon>Eukaryota</taxon>
        <taxon>Fungi</taxon>
        <taxon>Dikarya</taxon>
        <taxon>Ascomycota</taxon>
        <taxon>Pezizomycotina</taxon>
        <taxon>Dothideomycetes</taxon>
        <taxon>Dothideomycetes incertae sedis</taxon>
        <taxon>Botryosphaeriales</taxon>
        <taxon>Botryosphaeriaceae</taxon>
        <taxon>Neofusicoccum</taxon>
    </lineage>
</organism>
<protein>
    <submittedName>
        <fullName evidence="2">Uncharacterized protein</fullName>
    </submittedName>
</protein>
<dbReference type="EMBL" id="JAJVDC020000390">
    <property type="protein sequence ID" value="KAL1614439.1"/>
    <property type="molecule type" value="Genomic_DNA"/>
</dbReference>
<gene>
    <name evidence="2" type="ORF">SLS56_012102</name>
</gene>
<evidence type="ECO:0000313" key="2">
    <source>
        <dbReference type="EMBL" id="KAL1614439.1"/>
    </source>
</evidence>
<keyword evidence="3" id="KW-1185">Reference proteome</keyword>
<reference evidence="2 3" key="1">
    <citation type="submission" date="2024-02" db="EMBL/GenBank/DDBJ databases">
        <title>De novo assembly and annotation of 12 fungi associated with fruit tree decline syndrome in Ontario, Canada.</title>
        <authorList>
            <person name="Sulman M."/>
            <person name="Ellouze W."/>
            <person name="Ilyukhin E."/>
        </authorList>
    </citation>
    <scope>NUCLEOTIDE SEQUENCE [LARGE SCALE GENOMIC DNA]</scope>
    <source>
        <strain evidence="2 3">M1-105</strain>
    </source>
</reference>
<comment type="caution">
    <text evidence="2">The sequence shown here is derived from an EMBL/GenBank/DDBJ whole genome shotgun (WGS) entry which is preliminary data.</text>
</comment>
<evidence type="ECO:0000313" key="3">
    <source>
        <dbReference type="Proteomes" id="UP001521116"/>
    </source>
</evidence>
<name>A0ABR3S9T3_9PEZI</name>
<evidence type="ECO:0000256" key="1">
    <source>
        <dbReference type="SAM" id="MobiDB-lite"/>
    </source>
</evidence>
<feature type="region of interest" description="Disordered" evidence="1">
    <location>
        <begin position="1"/>
        <end position="25"/>
    </location>
</feature>
<sequence>MPSARPPTYMLFGQNDGEPTIGRGQGKLEPIAGIPASQLPDSFFTNSESVAGLVKEYVEEIVRLDKRA</sequence>
<dbReference type="Proteomes" id="UP001521116">
    <property type="component" value="Unassembled WGS sequence"/>
</dbReference>